<dbReference type="EMBL" id="VCGU01000003">
    <property type="protein sequence ID" value="TRY78489.1"/>
    <property type="molecule type" value="Genomic_DNA"/>
</dbReference>
<feature type="signal peptide" evidence="1">
    <location>
        <begin position="1"/>
        <end position="21"/>
    </location>
</feature>
<keyword evidence="3" id="KW-1185">Reference proteome</keyword>
<dbReference type="AlphaFoldDB" id="A0A553PLF3"/>
<name>A0A553PLF3_TIGCA</name>
<evidence type="ECO:0000313" key="2">
    <source>
        <dbReference type="EMBL" id="TRY78489.1"/>
    </source>
</evidence>
<dbReference type="OMA" id="DEYYHES"/>
<organism evidence="2 3">
    <name type="scientific">Tigriopus californicus</name>
    <name type="common">Marine copepod</name>
    <dbReference type="NCBI Taxonomy" id="6832"/>
    <lineage>
        <taxon>Eukaryota</taxon>
        <taxon>Metazoa</taxon>
        <taxon>Ecdysozoa</taxon>
        <taxon>Arthropoda</taxon>
        <taxon>Crustacea</taxon>
        <taxon>Multicrustacea</taxon>
        <taxon>Hexanauplia</taxon>
        <taxon>Copepoda</taxon>
        <taxon>Harpacticoida</taxon>
        <taxon>Harpacticidae</taxon>
        <taxon>Tigriopus</taxon>
    </lineage>
</organism>
<evidence type="ECO:0000313" key="3">
    <source>
        <dbReference type="Proteomes" id="UP000318571"/>
    </source>
</evidence>
<proteinExistence type="predicted"/>
<reference evidence="2 3" key="1">
    <citation type="journal article" date="2018" name="Nat. Ecol. Evol.">
        <title>Genomic signatures of mitonuclear coevolution across populations of Tigriopus californicus.</title>
        <authorList>
            <person name="Barreto F.S."/>
            <person name="Watson E.T."/>
            <person name="Lima T.G."/>
            <person name="Willett C.S."/>
            <person name="Edmands S."/>
            <person name="Li W."/>
            <person name="Burton R.S."/>
        </authorList>
    </citation>
    <scope>NUCLEOTIDE SEQUENCE [LARGE SCALE GENOMIC DNA]</scope>
    <source>
        <strain evidence="2 3">San Diego</strain>
    </source>
</reference>
<keyword evidence="1" id="KW-0732">Signal</keyword>
<evidence type="ECO:0000256" key="1">
    <source>
        <dbReference type="SAM" id="SignalP"/>
    </source>
</evidence>
<protein>
    <submittedName>
        <fullName evidence="2">Uncharacterized protein</fullName>
    </submittedName>
</protein>
<accession>A0A553PLF3</accession>
<gene>
    <name evidence="2" type="ORF">TCAL_06172</name>
</gene>
<feature type="chain" id="PRO_5021913219" evidence="1">
    <location>
        <begin position="22"/>
        <end position="203"/>
    </location>
</feature>
<dbReference type="Proteomes" id="UP000318571">
    <property type="component" value="Chromosome 11"/>
</dbReference>
<sequence>MNSKQFAIFFFCSLLFVGANALFGAVTTPALAIPLLSGAVGTFATPIAVLGALKLAAAALIAGGFIAINGFGDDHDDEYYHESSGYGHHRRRRQAVPAGIKPPNPDAVFALISSMDTHGCGKRLICELEARNSNTLQADEKLILSLFGDKQKKGLNIASAKAEYYIAAELGFTTKSQEMCGARYATCPYNGSQMMAALRDSEI</sequence>
<comment type="caution">
    <text evidence="2">The sequence shown here is derived from an EMBL/GenBank/DDBJ whole genome shotgun (WGS) entry which is preliminary data.</text>
</comment>